<evidence type="ECO:0000313" key="1">
    <source>
        <dbReference type="EMBL" id="MBR0798424.1"/>
    </source>
</evidence>
<name>A0ABS5FNP5_9BRAD</name>
<sequence length="78" mass="8631">MIYGGFEIKSFEAGKGQWHARIQRTDQRPVVIDGISFPTLDIGFAWSDRDAAIADAKLLIDRFPQRYGVTMPSATASA</sequence>
<gene>
    <name evidence="1" type="ORF">JQ615_23845</name>
</gene>
<proteinExistence type="predicted"/>
<protein>
    <recommendedName>
        <fullName evidence="3">DUF1508 domain-containing protein</fullName>
    </recommendedName>
</protein>
<organism evidence="1 2">
    <name type="scientific">Bradyrhizobium jicamae</name>
    <dbReference type="NCBI Taxonomy" id="280332"/>
    <lineage>
        <taxon>Bacteria</taxon>
        <taxon>Pseudomonadati</taxon>
        <taxon>Pseudomonadota</taxon>
        <taxon>Alphaproteobacteria</taxon>
        <taxon>Hyphomicrobiales</taxon>
        <taxon>Nitrobacteraceae</taxon>
        <taxon>Bradyrhizobium</taxon>
    </lineage>
</organism>
<evidence type="ECO:0000313" key="2">
    <source>
        <dbReference type="Proteomes" id="UP001315278"/>
    </source>
</evidence>
<dbReference type="RefSeq" id="WP_212396997.1">
    <property type="nucleotide sequence ID" value="NZ_JAFCJH010000026.1"/>
</dbReference>
<reference evidence="2" key="1">
    <citation type="journal article" date="2021" name="ISME J.">
        <title>Evolutionary origin and ecological implication of a unique nif island in free-living Bradyrhizobium lineages.</title>
        <authorList>
            <person name="Tao J."/>
        </authorList>
    </citation>
    <scope>NUCLEOTIDE SEQUENCE [LARGE SCALE GENOMIC DNA]</scope>
    <source>
        <strain evidence="2">SZCCT0434</strain>
    </source>
</reference>
<keyword evidence="2" id="KW-1185">Reference proteome</keyword>
<evidence type="ECO:0008006" key="3">
    <source>
        <dbReference type="Google" id="ProtNLM"/>
    </source>
</evidence>
<dbReference type="Proteomes" id="UP001315278">
    <property type="component" value="Unassembled WGS sequence"/>
</dbReference>
<comment type="caution">
    <text evidence="1">The sequence shown here is derived from an EMBL/GenBank/DDBJ whole genome shotgun (WGS) entry which is preliminary data.</text>
</comment>
<dbReference type="EMBL" id="JAFCJH010000026">
    <property type="protein sequence ID" value="MBR0798424.1"/>
    <property type="molecule type" value="Genomic_DNA"/>
</dbReference>
<accession>A0ABS5FNP5</accession>